<sequence length="79" mass="8707">MRKIHEILGGEWEASRERVRRAKGSRCRRGGKMGAARAIGRGEEGARCGRGRAWQLSKRGLRGGGWGGSRYSRIQGVVL</sequence>
<name>A0AAV7GYQ9_DENCH</name>
<gene>
    <name evidence="1" type="ORF">IEQ34_008805</name>
</gene>
<dbReference type="EMBL" id="JAGFBR010000009">
    <property type="protein sequence ID" value="KAH0461230.1"/>
    <property type="molecule type" value="Genomic_DNA"/>
</dbReference>
<accession>A0AAV7GYQ9</accession>
<dbReference type="AlphaFoldDB" id="A0AAV7GYQ9"/>
<reference evidence="1 2" key="1">
    <citation type="journal article" date="2021" name="Hortic Res">
        <title>Chromosome-scale assembly of the Dendrobium chrysotoxum genome enhances the understanding of orchid evolution.</title>
        <authorList>
            <person name="Zhang Y."/>
            <person name="Zhang G.Q."/>
            <person name="Zhang D."/>
            <person name="Liu X.D."/>
            <person name="Xu X.Y."/>
            <person name="Sun W.H."/>
            <person name="Yu X."/>
            <person name="Zhu X."/>
            <person name="Wang Z.W."/>
            <person name="Zhao X."/>
            <person name="Zhong W.Y."/>
            <person name="Chen H."/>
            <person name="Yin W.L."/>
            <person name="Huang T."/>
            <person name="Niu S.C."/>
            <person name="Liu Z.J."/>
        </authorList>
    </citation>
    <scope>NUCLEOTIDE SEQUENCE [LARGE SCALE GENOMIC DNA]</scope>
    <source>
        <strain evidence="1">Lindl</strain>
    </source>
</reference>
<protein>
    <submittedName>
        <fullName evidence="1">Uncharacterized protein</fullName>
    </submittedName>
</protein>
<evidence type="ECO:0000313" key="2">
    <source>
        <dbReference type="Proteomes" id="UP000775213"/>
    </source>
</evidence>
<comment type="caution">
    <text evidence="1">The sequence shown here is derived from an EMBL/GenBank/DDBJ whole genome shotgun (WGS) entry which is preliminary data.</text>
</comment>
<proteinExistence type="predicted"/>
<keyword evidence="2" id="KW-1185">Reference proteome</keyword>
<organism evidence="1 2">
    <name type="scientific">Dendrobium chrysotoxum</name>
    <name type="common">Orchid</name>
    <dbReference type="NCBI Taxonomy" id="161865"/>
    <lineage>
        <taxon>Eukaryota</taxon>
        <taxon>Viridiplantae</taxon>
        <taxon>Streptophyta</taxon>
        <taxon>Embryophyta</taxon>
        <taxon>Tracheophyta</taxon>
        <taxon>Spermatophyta</taxon>
        <taxon>Magnoliopsida</taxon>
        <taxon>Liliopsida</taxon>
        <taxon>Asparagales</taxon>
        <taxon>Orchidaceae</taxon>
        <taxon>Epidendroideae</taxon>
        <taxon>Malaxideae</taxon>
        <taxon>Dendrobiinae</taxon>
        <taxon>Dendrobium</taxon>
    </lineage>
</organism>
<evidence type="ECO:0000313" key="1">
    <source>
        <dbReference type="EMBL" id="KAH0461230.1"/>
    </source>
</evidence>
<dbReference type="Proteomes" id="UP000775213">
    <property type="component" value="Unassembled WGS sequence"/>
</dbReference>